<dbReference type="PROSITE" id="PS51197">
    <property type="entry name" value="HTH_RRF2_2"/>
    <property type="match status" value="1"/>
</dbReference>
<dbReference type="GO" id="GO:0005829">
    <property type="term" value="C:cytosol"/>
    <property type="evidence" value="ECO:0007669"/>
    <property type="project" value="TreeGrafter"/>
</dbReference>
<gene>
    <name evidence="2" type="ORF">DK389_02045</name>
</gene>
<dbReference type="Proteomes" id="UP000245926">
    <property type="component" value="Chromosome"/>
</dbReference>
<dbReference type="RefSeq" id="WP_109887194.1">
    <property type="nucleotide sequence ID" value="NZ_CP029550.1"/>
</dbReference>
<dbReference type="InterPro" id="IPR036390">
    <property type="entry name" value="WH_DNA-bd_sf"/>
</dbReference>
<keyword evidence="1" id="KW-0238">DNA-binding</keyword>
<organism evidence="2 3">
    <name type="scientific">Methylobacterium durans</name>
    <dbReference type="NCBI Taxonomy" id="2202825"/>
    <lineage>
        <taxon>Bacteria</taxon>
        <taxon>Pseudomonadati</taxon>
        <taxon>Pseudomonadota</taxon>
        <taxon>Alphaproteobacteria</taxon>
        <taxon>Hyphomicrobiales</taxon>
        <taxon>Methylobacteriaceae</taxon>
        <taxon>Methylobacterium</taxon>
    </lineage>
</organism>
<proteinExistence type="predicted"/>
<dbReference type="InterPro" id="IPR036388">
    <property type="entry name" value="WH-like_DNA-bd_sf"/>
</dbReference>
<dbReference type="NCBIfam" id="TIGR00738">
    <property type="entry name" value="rrf2_super"/>
    <property type="match status" value="1"/>
</dbReference>
<dbReference type="InterPro" id="IPR030489">
    <property type="entry name" value="TR_Rrf2-type_CS"/>
</dbReference>
<dbReference type="GO" id="GO:0003700">
    <property type="term" value="F:DNA-binding transcription factor activity"/>
    <property type="evidence" value="ECO:0007669"/>
    <property type="project" value="TreeGrafter"/>
</dbReference>
<dbReference type="PANTHER" id="PTHR33221">
    <property type="entry name" value="WINGED HELIX-TURN-HELIX TRANSCRIPTIONAL REGULATOR, RRF2 FAMILY"/>
    <property type="match status" value="1"/>
</dbReference>
<dbReference type="GO" id="GO:0003677">
    <property type="term" value="F:DNA binding"/>
    <property type="evidence" value="ECO:0007669"/>
    <property type="project" value="UniProtKB-KW"/>
</dbReference>
<evidence type="ECO:0000313" key="3">
    <source>
        <dbReference type="Proteomes" id="UP000245926"/>
    </source>
</evidence>
<dbReference type="EMBL" id="CP029550">
    <property type="protein sequence ID" value="AWN39534.1"/>
    <property type="molecule type" value="Genomic_DNA"/>
</dbReference>
<evidence type="ECO:0000313" key="2">
    <source>
        <dbReference type="EMBL" id="AWN39534.1"/>
    </source>
</evidence>
<protein>
    <submittedName>
        <fullName evidence="2">Rrf2 family transcriptional regulator</fullName>
    </submittedName>
</protein>
<sequence length="157" mass="16726">MRLTLFTDYALRTLIYVASHEPRQSSIAEIARAYGISESHLVKVVHQLGRLGLIRTTRGRGGGIRLGQPPSEITVGAVVRQTEEDLALVECFAGGGCAITAPCRLRRVFGEALAAFLAVLDRYTLADLLADDAGAEIAALLGLTVPMPSDPAVELGR</sequence>
<dbReference type="OrthoDB" id="9795923at2"/>
<evidence type="ECO:0000256" key="1">
    <source>
        <dbReference type="ARBA" id="ARBA00023125"/>
    </source>
</evidence>
<keyword evidence="3" id="KW-1185">Reference proteome</keyword>
<accession>A0A2U8W0E5</accession>
<dbReference type="Gene3D" id="1.10.10.10">
    <property type="entry name" value="Winged helix-like DNA-binding domain superfamily/Winged helix DNA-binding domain"/>
    <property type="match status" value="1"/>
</dbReference>
<dbReference type="AlphaFoldDB" id="A0A2U8W0E5"/>
<dbReference type="PANTHER" id="PTHR33221:SF4">
    <property type="entry name" value="HTH-TYPE TRANSCRIPTIONAL REPRESSOR NSRR"/>
    <property type="match status" value="1"/>
</dbReference>
<dbReference type="Pfam" id="PF02082">
    <property type="entry name" value="Rrf2"/>
    <property type="match status" value="1"/>
</dbReference>
<reference evidence="3" key="1">
    <citation type="submission" date="2018-05" db="EMBL/GenBank/DDBJ databases">
        <title>Complete Genome Sequence of Methylobacterium sp. 17SD2-17.</title>
        <authorList>
            <person name="Srinivasan S."/>
        </authorList>
    </citation>
    <scope>NUCLEOTIDE SEQUENCE [LARGE SCALE GENOMIC DNA]</scope>
    <source>
        <strain evidence="3">17SD2-17</strain>
    </source>
</reference>
<dbReference type="SUPFAM" id="SSF46785">
    <property type="entry name" value="Winged helix' DNA-binding domain"/>
    <property type="match status" value="1"/>
</dbReference>
<dbReference type="KEGG" id="mets:DK389_02045"/>
<dbReference type="InterPro" id="IPR000944">
    <property type="entry name" value="Tscrpt_reg_Rrf2"/>
</dbReference>
<name>A0A2U8W0E5_9HYPH</name>
<dbReference type="PROSITE" id="PS01332">
    <property type="entry name" value="HTH_RRF2_1"/>
    <property type="match status" value="1"/>
</dbReference>